<name>A0A1N6V3J8_9EURY</name>
<dbReference type="GO" id="GO:0051536">
    <property type="term" value="F:iron-sulfur cluster binding"/>
    <property type="evidence" value="ECO:0007669"/>
    <property type="project" value="InterPro"/>
</dbReference>
<evidence type="ECO:0000313" key="4">
    <source>
        <dbReference type="Proteomes" id="UP000186914"/>
    </source>
</evidence>
<feature type="domain" description="NIF system FeS cluster assembly NifU C-terminal" evidence="2">
    <location>
        <begin position="26"/>
        <end position="83"/>
    </location>
</feature>
<dbReference type="Proteomes" id="UP000186914">
    <property type="component" value="Unassembled WGS sequence"/>
</dbReference>
<reference evidence="4" key="1">
    <citation type="submission" date="2017-01" db="EMBL/GenBank/DDBJ databases">
        <authorList>
            <person name="Varghese N."/>
            <person name="Submissions S."/>
        </authorList>
    </citation>
    <scope>NUCLEOTIDE SEQUENCE [LARGE SCALE GENOMIC DNA]</scope>
    <source>
        <strain evidence="4">CGMCC 1.7737</strain>
    </source>
</reference>
<proteinExistence type="predicted"/>
<dbReference type="InterPro" id="IPR034904">
    <property type="entry name" value="FSCA_dom_sf"/>
</dbReference>
<keyword evidence="4" id="KW-1185">Reference proteome</keyword>
<dbReference type="GO" id="GO:0005506">
    <property type="term" value="F:iron ion binding"/>
    <property type="evidence" value="ECO:0007669"/>
    <property type="project" value="InterPro"/>
</dbReference>
<feature type="region of interest" description="Disordered" evidence="1">
    <location>
        <begin position="96"/>
        <end position="126"/>
    </location>
</feature>
<sequence length="126" mass="13655">MSKSSETEATDSDLKSRVERWLTAQMPIIQMHGGTSAVRKADPDDGEVVIELGGACSGCSITPITSQNIEVELLKKFEEVDDVTVRIADDGTSQWKNDQAESVMGIDRSEGGRGGKLNTPSDQEHF</sequence>
<gene>
    <name evidence="3" type="ORF">SAMN05421858_0200</name>
</gene>
<dbReference type="RefSeq" id="WP_076427197.1">
    <property type="nucleotide sequence ID" value="NZ_FTNO01000001.1"/>
</dbReference>
<protein>
    <submittedName>
        <fullName evidence="3">Fe-S cluster biogenesis protein NfuA, 4Fe-4S-binding domain</fullName>
    </submittedName>
</protein>
<dbReference type="EMBL" id="FTNO01000001">
    <property type="protein sequence ID" value="SIQ72444.1"/>
    <property type="molecule type" value="Genomic_DNA"/>
</dbReference>
<dbReference type="GO" id="GO:0016226">
    <property type="term" value="P:iron-sulfur cluster assembly"/>
    <property type="evidence" value="ECO:0007669"/>
    <property type="project" value="InterPro"/>
</dbReference>
<dbReference type="InterPro" id="IPR001075">
    <property type="entry name" value="NIF_FeS_clus_asmbl_NifU_C"/>
</dbReference>
<dbReference type="OrthoDB" id="161232at2157"/>
<evidence type="ECO:0000259" key="2">
    <source>
        <dbReference type="Pfam" id="PF01106"/>
    </source>
</evidence>
<organism evidence="3 4">
    <name type="scientific">Haladaptatus litoreus</name>
    <dbReference type="NCBI Taxonomy" id="553468"/>
    <lineage>
        <taxon>Archaea</taxon>
        <taxon>Methanobacteriati</taxon>
        <taxon>Methanobacteriota</taxon>
        <taxon>Stenosarchaea group</taxon>
        <taxon>Halobacteria</taxon>
        <taxon>Halobacteriales</taxon>
        <taxon>Haladaptataceae</taxon>
        <taxon>Haladaptatus</taxon>
    </lineage>
</organism>
<dbReference type="Gene3D" id="3.30.300.130">
    <property type="entry name" value="Fe-S cluster assembly (FSCA)"/>
    <property type="match status" value="1"/>
</dbReference>
<evidence type="ECO:0000256" key="1">
    <source>
        <dbReference type="SAM" id="MobiDB-lite"/>
    </source>
</evidence>
<accession>A0A1N6V3J8</accession>
<evidence type="ECO:0000313" key="3">
    <source>
        <dbReference type="EMBL" id="SIQ72444.1"/>
    </source>
</evidence>
<dbReference type="AlphaFoldDB" id="A0A1N6V3J8"/>
<dbReference type="SUPFAM" id="SSF117916">
    <property type="entry name" value="Fe-S cluster assembly (FSCA) domain-like"/>
    <property type="match status" value="1"/>
</dbReference>
<dbReference type="Pfam" id="PF01106">
    <property type="entry name" value="NifU"/>
    <property type="match status" value="1"/>
</dbReference>